<reference evidence="1 2" key="1">
    <citation type="journal article" date="2016" name="Mol. Biol. Evol.">
        <title>Comparative Genomics of Early-Diverging Mushroom-Forming Fungi Provides Insights into the Origins of Lignocellulose Decay Capabilities.</title>
        <authorList>
            <person name="Nagy L.G."/>
            <person name="Riley R."/>
            <person name="Tritt A."/>
            <person name="Adam C."/>
            <person name="Daum C."/>
            <person name="Floudas D."/>
            <person name="Sun H."/>
            <person name="Yadav J.S."/>
            <person name="Pangilinan J."/>
            <person name="Larsson K.H."/>
            <person name="Matsuura K."/>
            <person name="Barry K."/>
            <person name="Labutti K."/>
            <person name="Kuo R."/>
            <person name="Ohm R.A."/>
            <person name="Bhattacharya S.S."/>
            <person name="Shirouzu T."/>
            <person name="Yoshinaga Y."/>
            <person name="Martin F.M."/>
            <person name="Grigoriev I.V."/>
            <person name="Hibbett D.S."/>
        </authorList>
    </citation>
    <scope>NUCLEOTIDE SEQUENCE [LARGE SCALE GENOMIC DNA]</scope>
    <source>
        <strain evidence="1 2">CBS 109695</strain>
    </source>
</reference>
<evidence type="ECO:0000313" key="2">
    <source>
        <dbReference type="Proteomes" id="UP000076532"/>
    </source>
</evidence>
<accession>A0A166QEP2</accession>
<organism evidence="1 2">
    <name type="scientific">Athelia psychrophila</name>
    <dbReference type="NCBI Taxonomy" id="1759441"/>
    <lineage>
        <taxon>Eukaryota</taxon>
        <taxon>Fungi</taxon>
        <taxon>Dikarya</taxon>
        <taxon>Basidiomycota</taxon>
        <taxon>Agaricomycotina</taxon>
        <taxon>Agaricomycetes</taxon>
        <taxon>Agaricomycetidae</taxon>
        <taxon>Atheliales</taxon>
        <taxon>Atheliaceae</taxon>
        <taxon>Athelia</taxon>
    </lineage>
</organism>
<proteinExistence type="predicted"/>
<protein>
    <submittedName>
        <fullName evidence="1">Uncharacterized protein</fullName>
    </submittedName>
</protein>
<dbReference type="EMBL" id="KV417510">
    <property type="protein sequence ID" value="KZP27067.1"/>
    <property type="molecule type" value="Genomic_DNA"/>
</dbReference>
<gene>
    <name evidence="1" type="ORF">FIBSPDRAFT_948721</name>
</gene>
<evidence type="ECO:0000313" key="1">
    <source>
        <dbReference type="EMBL" id="KZP27067.1"/>
    </source>
</evidence>
<dbReference type="Proteomes" id="UP000076532">
    <property type="component" value="Unassembled WGS sequence"/>
</dbReference>
<dbReference type="AlphaFoldDB" id="A0A166QEP2"/>
<sequence length="75" mass="8007">MPSREKFGALRSSAWAKTRLGRRDLGLVFPKTKIAPASEAVVALTRSNKAELKIWAAQEIPTPAGALSITGRCGT</sequence>
<keyword evidence="2" id="KW-1185">Reference proteome</keyword>
<name>A0A166QEP2_9AGAM</name>